<reference evidence="2 3" key="1">
    <citation type="submission" date="2023-07" db="EMBL/GenBank/DDBJ databases">
        <title>Novel species in genus Planococcus.</title>
        <authorList>
            <person name="Ning S."/>
        </authorList>
    </citation>
    <scope>NUCLEOTIDE SEQUENCE [LARGE SCALE GENOMIC DNA]</scope>
    <source>
        <strain evidence="2 3">N017</strain>
    </source>
</reference>
<dbReference type="EMBL" id="JAUJWU010000002">
    <property type="protein sequence ID" value="MDN7245672.1"/>
    <property type="molecule type" value="Genomic_DNA"/>
</dbReference>
<accession>A0ABT8NCQ1</accession>
<proteinExistence type="predicted"/>
<dbReference type="Proteomes" id="UP001172142">
    <property type="component" value="Unassembled WGS sequence"/>
</dbReference>
<protein>
    <submittedName>
        <fullName evidence="2">Uncharacterized protein</fullName>
    </submittedName>
</protein>
<keyword evidence="3" id="KW-1185">Reference proteome</keyword>
<gene>
    <name evidence="2" type="ORF">QWY13_09170</name>
</gene>
<organism evidence="2 3">
    <name type="scientific">Planococcus shenhongbingii</name>
    <dbReference type="NCBI Taxonomy" id="3058398"/>
    <lineage>
        <taxon>Bacteria</taxon>
        <taxon>Bacillati</taxon>
        <taxon>Bacillota</taxon>
        <taxon>Bacilli</taxon>
        <taxon>Bacillales</taxon>
        <taxon>Caryophanaceae</taxon>
        <taxon>Planococcus</taxon>
    </lineage>
</organism>
<evidence type="ECO:0000256" key="1">
    <source>
        <dbReference type="SAM" id="Phobius"/>
    </source>
</evidence>
<keyword evidence="1" id="KW-0472">Membrane</keyword>
<evidence type="ECO:0000313" key="3">
    <source>
        <dbReference type="Proteomes" id="UP001172142"/>
    </source>
</evidence>
<name>A0ABT8NCQ1_9BACL</name>
<sequence length="87" mass="9864">MRRSTLLGFLMVLIAFGVYFRVIDPMLESNRWLAFLLFMLISVAGSSLNKAIEGRFEFLDKRLDPQMSVWLAAGLLIFLPLLIVSLG</sequence>
<evidence type="ECO:0000313" key="2">
    <source>
        <dbReference type="EMBL" id="MDN7245672.1"/>
    </source>
</evidence>
<keyword evidence="1" id="KW-0812">Transmembrane</keyword>
<dbReference type="RefSeq" id="WP_301856325.1">
    <property type="nucleotide sequence ID" value="NZ_JAUJWU010000002.1"/>
</dbReference>
<keyword evidence="1" id="KW-1133">Transmembrane helix</keyword>
<feature type="transmembrane region" description="Helical" evidence="1">
    <location>
        <begin position="30"/>
        <end position="48"/>
    </location>
</feature>
<feature type="transmembrane region" description="Helical" evidence="1">
    <location>
        <begin position="69"/>
        <end position="86"/>
    </location>
</feature>
<comment type="caution">
    <text evidence="2">The sequence shown here is derived from an EMBL/GenBank/DDBJ whole genome shotgun (WGS) entry which is preliminary data.</text>
</comment>